<evidence type="ECO:0000313" key="2">
    <source>
        <dbReference type="Proteomes" id="UP000324222"/>
    </source>
</evidence>
<name>A0A5B7ELC0_PORTR</name>
<dbReference type="Proteomes" id="UP000324222">
    <property type="component" value="Unassembled WGS sequence"/>
</dbReference>
<evidence type="ECO:0000313" key="1">
    <source>
        <dbReference type="EMBL" id="MPC33986.1"/>
    </source>
</evidence>
<sequence length="141" mass="16163">MEQNTGCSVHVLESTPEAALLYLIRRSHKPTQQEDLQDNKFLSTLCTSQNMNNQWQCQWGIWKCLSCPNNEPSHPNIANLPVISISSKRTKQLNIDVIIDTFAANHQNRHKVLKKHLDLKFLGCLPCSNFYYSSSDCLNFI</sequence>
<protein>
    <submittedName>
        <fullName evidence="1">Uncharacterized protein</fullName>
    </submittedName>
</protein>
<proteinExistence type="predicted"/>
<dbReference type="AlphaFoldDB" id="A0A5B7ELC0"/>
<gene>
    <name evidence="1" type="ORF">E2C01_027357</name>
</gene>
<comment type="caution">
    <text evidence="1">The sequence shown here is derived from an EMBL/GenBank/DDBJ whole genome shotgun (WGS) entry which is preliminary data.</text>
</comment>
<organism evidence="1 2">
    <name type="scientific">Portunus trituberculatus</name>
    <name type="common">Swimming crab</name>
    <name type="synonym">Neptunus trituberculatus</name>
    <dbReference type="NCBI Taxonomy" id="210409"/>
    <lineage>
        <taxon>Eukaryota</taxon>
        <taxon>Metazoa</taxon>
        <taxon>Ecdysozoa</taxon>
        <taxon>Arthropoda</taxon>
        <taxon>Crustacea</taxon>
        <taxon>Multicrustacea</taxon>
        <taxon>Malacostraca</taxon>
        <taxon>Eumalacostraca</taxon>
        <taxon>Eucarida</taxon>
        <taxon>Decapoda</taxon>
        <taxon>Pleocyemata</taxon>
        <taxon>Brachyura</taxon>
        <taxon>Eubrachyura</taxon>
        <taxon>Portunoidea</taxon>
        <taxon>Portunidae</taxon>
        <taxon>Portuninae</taxon>
        <taxon>Portunus</taxon>
    </lineage>
</organism>
<keyword evidence="2" id="KW-1185">Reference proteome</keyword>
<dbReference type="EMBL" id="VSRR010002954">
    <property type="protein sequence ID" value="MPC33986.1"/>
    <property type="molecule type" value="Genomic_DNA"/>
</dbReference>
<accession>A0A5B7ELC0</accession>
<reference evidence="1 2" key="1">
    <citation type="submission" date="2019-05" db="EMBL/GenBank/DDBJ databases">
        <title>Another draft genome of Portunus trituberculatus and its Hox gene families provides insights of decapod evolution.</title>
        <authorList>
            <person name="Jeong J.-H."/>
            <person name="Song I."/>
            <person name="Kim S."/>
            <person name="Choi T."/>
            <person name="Kim D."/>
            <person name="Ryu S."/>
            <person name="Kim W."/>
        </authorList>
    </citation>
    <scope>NUCLEOTIDE SEQUENCE [LARGE SCALE GENOMIC DNA]</scope>
    <source>
        <tissue evidence="1">Muscle</tissue>
    </source>
</reference>